<dbReference type="PROSITE" id="PS50893">
    <property type="entry name" value="ABC_TRANSPORTER_2"/>
    <property type="match status" value="1"/>
</dbReference>
<dbReference type="GO" id="GO:0016887">
    <property type="term" value="F:ATP hydrolysis activity"/>
    <property type="evidence" value="ECO:0007669"/>
    <property type="project" value="InterPro"/>
</dbReference>
<dbReference type="PROSITE" id="PS50929">
    <property type="entry name" value="ABC_TM1F"/>
    <property type="match status" value="1"/>
</dbReference>
<keyword evidence="2 8" id="KW-0812">Transmembrane</keyword>
<dbReference type="CDD" id="cd18551">
    <property type="entry name" value="ABC_6TM_LmrA_like"/>
    <property type="match status" value="1"/>
</dbReference>
<dbReference type="RefSeq" id="WP_106246649.1">
    <property type="nucleotide sequence ID" value="NZ_PVZC01000004.1"/>
</dbReference>
<dbReference type="Gene3D" id="1.20.1560.10">
    <property type="entry name" value="ABC transporter type 1, transmembrane domain"/>
    <property type="match status" value="1"/>
</dbReference>
<keyword evidence="12" id="KW-1185">Reference proteome</keyword>
<evidence type="ECO:0000256" key="5">
    <source>
        <dbReference type="ARBA" id="ARBA00022989"/>
    </source>
</evidence>
<feature type="region of interest" description="Disordered" evidence="7">
    <location>
        <begin position="337"/>
        <end position="364"/>
    </location>
</feature>
<feature type="domain" description="ABC transporter" evidence="9">
    <location>
        <begin position="369"/>
        <end position="602"/>
    </location>
</feature>
<dbReference type="InterPro" id="IPR039421">
    <property type="entry name" value="Type_1_exporter"/>
</dbReference>
<feature type="transmembrane region" description="Helical" evidence="8">
    <location>
        <begin position="261"/>
        <end position="280"/>
    </location>
</feature>
<evidence type="ECO:0000256" key="4">
    <source>
        <dbReference type="ARBA" id="ARBA00022840"/>
    </source>
</evidence>
<dbReference type="PROSITE" id="PS00211">
    <property type="entry name" value="ABC_TRANSPORTER_1"/>
    <property type="match status" value="1"/>
</dbReference>
<keyword evidence="4 11" id="KW-0067">ATP-binding</keyword>
<gene>
    <name evidence="11" type="ORF">CLV72_104556</name>
</gene>
<dbReference type="Pfam" id="PF00005">
    <property type="entry name" value="ABC_tran"/>
    <property type="match status" value="1"/>
</dbReference>
<dbReference type="OrthoDB" id="9806127at2"/>
<evidence type="ECO:0000259" key="9">
    <source>
        <dbReference type="PROSITE" id="PS50893"/>
    </source>
</evidence>
<evidence type="ECO:0000259" key="10">
    <source>
        <dbReference type="PROSITE" id="PS50929"/>
    </source>
</evidence>
<dbReference type="GO" id="GO:0005524">
    <property type="term" value="F:ATP binding"/>
    <property type="evidence" value="ECO:0007669"/>
    <property type="project" value="UniProtKB-KW"/>
</dbReference>
<keyword evidence="3" id="KW-0547">Nucleotide-binding</keyword>
<evidence type="ECO:0000256" key="2">
    <source>
        <dbReference type="ARBA" id="ARBA00022692"/>
    </source>
</evidence>
<dbReference type="InterPro" id="IPR027417">
    <property type="entry name" value="P-loop_NTPase"/>
</dbReference>
<dbReference type="Gene3D" id="3.40.50.300">
    <property type="entry name" value="P-loop containing nucleotide triphosphate hydrolases"/>
    <property type="match status" value="1"/>
</dbReference>
<dbReference type="InterPro" id="IPR036640">
    <property type="entry name" value="ABC1_TM_sf"/>
</dbReference>
<evidence type="ECO:0000256" key="1">
    <source>
        <dbReference type="ARBA" id="ARBA00004651"/>
    </source>
</evidence>
<dbReference type="InterPro" id="IPR003439">
    <property type="entry name" value="ABC_transporter-like_ATP-bd"/>
</dbReference>
<protein>
    <submittedName>
        <fullName evidence="11">ATP-binding cassette subfamily B protein</fullName>
    </submittedName>
</protein>
<feature type="transmembrane region" description="Helical" evidence="8">
    <location>
        <begin position="177"/>
        <end position="198"/>
    </location>
</feature>
<organism evidence="11 12">
    <name type="scientific">Allonocardiopsis opalescens</name>
    <dbReference type="NCBI Taxonomy" id="1144618"/>
    <lineage>
        <taxon>Bacteria</taxon>
        <taxon>Bacillati</taxon>
        <taxon>Actinomycetota</taxon>
        <taxon>Actinomycetes</taxon>
        <taxon>Streptosporangiales</taxon>
        <taxon>Allonocardiopsis</taxon>
    </lineage>
</organism>
<feature type="compositionally biased region" description="Low complexity" evidence="7">
    <location>
        <begin position="354"/>
        <end position="364"/>
    </location>
</feature>
<evidence type="ECO:0000256" key="8">
    <source>
        <dbReference type="SAM" id="Phobius"/>
    </source>
</evidence>
<name>A0A2T0Q5A3_9ACTN</name>
<dbReference type="InterPro" id="IPR011527">
    <property type="entry name" value="ABC1_TM_dom"/>
</dbReference>
<feature type="transmembrane region" description="Helical" evidence="8">
    <location>
        <begin position="79"/>
        <end position="101"/>
    </location>
</feature>
<dbReference type="Proteomes" id="UP000237846">
    <property type="component" value="Unassembled WGS sequence"/>
</dbReference>
<keyword evidence="6 8" id="KW-0472">Membrane</keyword>
<dbReference type="SMART" id="SM00382">
    <property type="entry name" value="AAA"/>
    <property type="match status" value="1"/>
</dbReference>
<dbReference type="PANTHER" id="PTHR43394">
    <property type="entry name" value="ATP-DEPENDENT PERMEASE MDL1, MITOCHONDRIAL"/>
    <property type="match status" value="1"/>
</dbReference>
<evidence type="ECO:0000256" key="3">
    <source>
        <dbReference type="ARBA" id="ARBA00022741"/>
    </source>
</evidence>
<feature type="transmembrane region" description="Helical" evidence="8">
    <location>
        <begin position="286"/>
        <end position="304"/>
    </location>
</feature>
<feature type="domain" description="ABC transmembrane type-1" evidence="10">
    <location>
        <begin position="44"/>
        <end position="322"/>
    </location>
</feature>
<evidence type="ECO:0000313" key="12">
    <source>
        <dbReference type="Proteomes" id="UP000237846"/>
    </source>
</evidence>
<feature type="transmembrane region" description="Helical" evidence="8">
    <location>
        <begin position="151"/>
        <end position="171"/>
    </location>
</feature>
<dbReference type="Pfam" id="PF00664">
    <property type="entry name" value="ABC_membrane"/>
    <property type="match status" value="1"/>
</dbReference>
<reference evidence="11 12" key="1">
    <citation type="submission" date="2018-03" db="EMBL/GenBank/DDBJ databases">
        <title>Genomic Encyclopedia of Archaeal and Bacterial Type Strains, Phase II (KMG-II): from individual species to whole genera.</title>
        <authorList>
            <person name="Goeker M."/>
        </authorList>
    </citation>
    <scope>NUCLEOTIDE SEQUENCE [LARGE SCALE GENOMIC DNA]</scope>
    <source>
        <strain evidence="11 12">DSM 45601</strain>
    </source>
</reference>
<accession>A0A2T0Q5A3</accession>
<comment type="caution">
    <text evidence="11">The sequence shown here is derived from an EMBL/GenBank/DDBJ whole genome shotgun (WGS) entry which is preliminary data.</text>
</comment>
<proteinExistence type="predicted"/>
<dbReference type="GO" id="GO:0005886">
    <property type="term" value="C:plasma membrane"/>
    <property type="evidence" value="ECO:0007669"/>
    <property type="project" value="UniProtKB-SubCell"/>
</dbReference>
<dbReference type="PANTHER" id="PTHR43394:SF1">
    <property type="entry name" value="ATP-BINDING CASSETTE SUB-FAMILY B MEMBER 10, MITOCHONDRIAL"/>
    <property type="match status" value="1"/>
</dbReference>
<comment type="subcellular location">
    <subcellularLocation>
        <location evidence="1">Cell membrane</location>
        <topology evidence="1">Multi-pass membrane protein</topology>
    </subcellularLocation>
</comment>
<evidence type="ECO:0000313" key="11">
    <source>
        <dbReference type="EMBL" id="PRX98976.1"/>
    </source>
</evidence>
<dbReference type="SUPFAM" id="SSF90123">
    <property type="entry name" value="ABC transporter transmembrane region"/>
    <property type="match status" value="1"/>
</dbReference>
<dbReference type="AlphaFoldDB" id="A0A2T0Q5A3"/>
<evidence type="ECO:0000256" key="7">
    <source>
        <dbReference type="SAM" id="MobiDB-lite"/>
    </source>
</evidence>
<dbReference type="EMBL" id="PVZC01000004">
    <property type="protein sequence ID" value="PRX98976.1"/>
    <property type="molecule type" value="Genomic_DNA"/>
</dbReference>
<dbReference type="GO" id="GO:0015421">
    <property type="term" value="F:ABC-type oligopeptide transporter activity"/>
    <property type="evidence" value="ECO:0007669"/>
    <property type="project" value="TreeGrafter"/>
</dbReference>
<dbReference type="InterPro" id="IPR017871">
    <property type="entry name" value="ABC_transporter-like_CS"/>
</dbReference>
<feature type="region of interest" description="Disordered" evidence="7">
    <location>
        <begin position="1"/>
        <end position="21"/>
    </location>
</feature>
<keyword evidence="5 8" id="KW-1133">Transmembrane helix</keyword>
<dbReference type="SUPFAM" id="SSF52540">
    <property type="entry name" value="P-loop containing nucleoside triphosphate hydrolases"/>
    <property type="match status" value="1"/>
</dbReference>
<sequence length="616" mass="64407">MAVDQQVRPATEERPAPEGAAPARGANIRLLWAFVRPHRAVLGLGVLLGLVATGADLATPLVAKWVLDAMAADAPVAPAIAVLAGLLVVGAGIGLVQWIMLGRLGERVILDVRTSMVARLFRLRVDQLAGRSSGEFVTRVTSDTVLMRETVASSIVQLVNGTVGLVGALTLMALLDWVLLAATLGTLVVIGTVVALLMPSLARAQEAAQAALGRLGGALEGGMRAIRTVKAARAEHRESERVITEAREAARQSVRAVRVEAIAWTATGGGISLAIMLILGIGAYRVGAGVLAVSALVAFLLYAFQLMGPAMELSTVITQFQSGIAAAARVAEVQRLEVEHDEPAAGPPATAHSGAPEEGGPAAPEAPVLAFHEVEAGYRPDAPPALAGVSIQVPRIGHTAIVGPSGAGKTTMFSLILRFLHPRAGEITLEGRPLETWSLDALRGRIAYVEQDTPLLPGTLAENLRYSRPDAPDDALWAALRAVRLAERARSLPQGLDTPLSADVVSGGERQRIAIARALVAEPAILLLDEATAQLDGLTEAAVQRAIRELAERGAVVTIAHRLSTVVDADQIIVLEAGRCRATGTHAELLATDALYQELVTALRIAAVPPERVPAP</sequence>
<feature type="transmembrane region" description="Helical" evidence="8">
    <location>
        <begin position="40"/>
        <end position="59"/>
    </location>
</feature>
<dbReference type="InterPro" id="IPR003593">
    <property type="entry name" value="AAA+_ATPase"/>
</dbReference>
<evidence type="ECO:0000256" key="6">
    <source>
        <dbReference type="ARBA" id="ARBA00023136"/>
    </source>
</evidence>